<protein>
    <submittedName>
        <fullName evidence="1">Uncharacterized protein</fullName>
    </submittedName>
</protein>
<organism evidence="1 2">
    <name type="scientific">Aliivibrio fischeri</name>
    <name type="common">Vibrio fischeri</name>
    <dbReference type="NCBI Taxonomy" id="668"/>
    <lineage>
        <taxon>Bacteria</taxon>
        <taxon>Pseudomonadati</taxon>
        <taxon>Pseudomonadota</taxon>
        <taxon>Gammaproteobacteria</taxon>
        <taxon>Vibrionales</taxon>
        <taxon>Vibrionaceae</taxon>
        <taxon>Aliivibrio</taxon>
    </lineage>
</organism>
<sequence>MRCEMNNTTKISENERLVKGASMGKALLTPREIEKYAPRIRETARKTVEACERGKLRTQARSRRV</sequence>
<dbReference type="AlphaFoldDB" id="A0A510UKN3"/>
<evidence type="ECO:0000313" key="1">
    <source>
        <dbReference type="EMBL" id="GEK15198.1"/>
    </source>
</evidence>
<reference evidence="1 2" key="1">
    <citation type="submission" date="2019-07" db="EMBL/GenBank/DDBJ databases">
        <title>Whole genome shotgun sequence of Aliivibrio fischeri NBRC 101058.</title>
        <authorList>
            <person name="Hosoyama A."/>
            <person name="Uohara A."/>
            <person name="Ohji S."/>
            <person name="Ichikawa N."/>
        </authorList>
    </citation>
    <scope>NUCLEOTIDE SEQUENCE [LARGE SCALE GENOMIC DNA]</scope>
    <source>
        <strain evidence="1 2">NBRC 101058</strain>
    </source>
</reference>
<evidence type="ECO:0000313" key="2">
    <source>
        <dbReference type="Proteomes" id="UP000321787"/>
    </source>
</evidence>
<dbReference type="Proteomes" id="UP000321787">
    <property type="component" value="Unassembled WGS sequence"/>
</dbReference>
<gene>
    <name evidence="1" type="ORF">AFI02nite_32340</name>
</gene>
<proteinExistence type="predicted"/>
<accession>A0A510UKN3</accession>
<name>A0A510UKN3_ALIFS</name>
<comment type="caution">
    <text evidence="1">The sequence shown here is derived from an EMBL/GenBank/DDBJ whole genome shotgun (WGS) entry which is preliminary data.</text>
</comment>
<dbReference type="EMBL" id="BJTZ01000026">
    <property type="protein sequence ID" value="GEK15198.1"/>
    <property type="molecule type" value="Genomic_DNA"/>
</dbReference>